<protein>
    <recommendedName>
        <fullName evidence="3">Peptidase C39-like domain-containing protein</fullName>
    </recommendedName>
</protein>
<gene>
    <name evidence="1" type="ORF">ACFQY0_05615</name>
</gene>
<evidence type="ECO:0000313" key="2">
    <source>
        <dbReference type="Proteomes" id="UP001596472"/>
    </source>
</evidence>
<comment type="caution">
    <text evidence="1">The sequence shown here is derived from an EMBL/GenBank/DDBJ whole genome shotgun (WGS) entry which is preliminary data.</text>
</comment>
<proteinExistence type="predicted"/>
<keyword evidence="2" id="KW-1185">Reference proteome</keyword>
<organism evidence="1 2">
    <name type="scientific">Haloferula chungangensis</name>
    <dbReference type="NCBI Taxonomy" id="1048331"/>
    <lineage>
        <taxon>Bacteria</taxon>
        <taxon>Pseudomonadati</taxon>
        <taxon>Verrucomicrobiota</taxon>
        <taxon>Verrucomicrobiia</taxon>
        <taxon>Verrucomicrobiales</taxon>
        <taxon>Verrucomicrobiaceae</taxon>
        <taxon>Haloferula</taxon>
    </lineage>
</organism>
<reference evidence="2" key="1">
    <citation type="journal article" date="2019" name="Int. J. Syst. Evol. Microbiol.">
        <title>The Global Catalogue of Microorganisms (GCM) 10K type strain sequencing project: providing services to taxonomists for standard genome sequencing and annotation.</title>
        <authorList>
            <consortium name="The Broad Institute Genomics Platform"/>
            <consortium name="The Broad Institute Genome Sequencing Center for Infectious Disease"/>
            <person name="Wu L."/>
            <person name="Ma J."/>
        </authorList>
    </citation>
    <scope>NUCLEOTIDE SEQUENCE [LARGE SCALE GENOMIC DNA]</scope>
    <source>
        <strain evidence="2">CGMCC 4.1467</strain>
    </source>
</reference>
<evidence type="ECO:0000313" key="1">
    <source>
        <dbReference type="EMBL" id="MFC7336645.1"/>
    </source>
</evidence>
<dbReference type="Proteomes" id="UP001596472">
    <property type="component" value="Unassembled WGS sequence"/>
</dbReference>
<name>A0ABW2L671_9BACT</name>
<dbReference type="EMBL" id="JBHTBS010000002">
    <property type="protein sequence ID" value="MFC7336645.1"/>
    <property type="molecule type" value="Genomic_DNA"/>
</dbReference>
<evidence type="ECO:0008006" key="3">
    <source>
        <dbReference type="Google" id="ProtNLM"/>
    </source>
</evidence>
<sequence>MKQIHSLVFTALVFSASAQEGKVESPPNLDEIVFDAKLWEKSLEDIKGTQKELENGEIPKEIRDKLALDGIEIGSGPSAGFEWLSSKKEGLRARPGVFEFLGEEAGEVVIRAEDGKASTVTISLYNRGDNGVLPLSTFNKQFDGWKSQLDEKLGVESVERNSKGAVAVTGWMWTKGDTATLLESSVNRSEKRPEFIRLRMASISAAKNRSGEVAKRSSLEDNVKKDEDGFTVIDGIPMVDQGEKGYCVVASIERVGRYYGLEMDQHEMAQLADTTEDGTRGDVMEKAFQKITGRIHVRTLKLIEFDDRQFERDVRSYNRAAKKAEKWTFDVDLDEWIVHPAMFWSKADTDIFREIKAKQNRYDHFNRKIKEYVDQGVPLCWTLFLGMYKEGDMPQSWGGHMRLIIGYNFEDPEVPMIYYTDSWGEGHSLKKMRADEAYCMTTALYAMVPNK</sequence>
<dbReference type="RefSeq" id="WP_379710121.1">
    <property type="nucleotide sequence ID" value="NZ_JBHTBS010000002.1"/>
</dbReference>
<accession>A0ABW2L671</accession>